<dbReference type="CDD" id="cd07313">
    <property type="entry name" value="terB_like_2"/>
    <property type="match status" value="1"/>
</dbReference>
<protein>
    <submittedName>
        <fullName evidence="2">Putative tellurite resistance protein B-like protein</fullName>
    </submittedName>
</protein>
<sequence length="147" mass="16653">MLGRILTSLFTEQPDRLPEPDALRALGALLVRLARADENYTEEERARIDRILSRRYHLSPFEAASARADAEELEANAPDTVRFTRALKEAVPYEDRMSLMEALWSVALSDGERDPREDAMIRVTADLLGINDRDRAIARQNVEKSGE</sequence>
<dbReference type="AlphaFoldDB" id="A0A2S8SDR8"/>
<dbReference type="OrthoDB" id="5402150at2"/>
<organism evidence="2 3">
    <name type="scientific">Albidovulum denitrificans</name>
    <dbReference type="NCBI Taxonomy" id="404881"/>
    <lineage>
        <taxon>Bacteria</taxon>
        <taxon>Pseudomonadati</taxon>
        <taxon>Pseudomonadota</taxon>
        <taxon>Alphaproteobacteria</taxon>
        <taxon>Rhodobacterales</taxon>
        <taxon>Paracoccaceae</taxon>
        <taxon>Albidovulum</taxon>
    </lineage>
</organism>
<dbReference type="InterPro" id="IPR029024">
    <property type="entry name" value="TerB-like"/>
</dbReference>
<keyword evidence="3" id="KW-1185">Reference proteome</keyword>
<evidence type="ECO:0000313" key="3">
    <source>
        <dbReference type="Proteomes" id="UP000238338"/>
    </source>
</evidence>
<accession>A0A2S8SDR8</accession>
<evidence type="ECO:0000313" key="2">
    <source>
        <dbReference type="EMBL" id="PQV58991.1"/>
    </source>
</evidence>
<name>A0A2S8SDR8_9RHOB</name>
<dbReference type="Proteomes" id="UP000238338">
    <property type="component" value="Unassembled WGS sequence"/>
</dbReference>
<proteinExistence type="predicted"/>
<reference evidence="2 3" key="1">
    <citation type="submission" date="2018-02" db="EMBL/GenBank/DDBJ databases">
        <title>Genomic Encyclopedia of Archaeal and Bacterial Type Strains, Phase II (KMG-II): from individual species to whole genera.</title>
        <authorList>
            <person name="Goeker M."/>
        </authorList>
    </citation>
    <scope>NUCLEOTIDE SEQUENCE [LARGE SCALE GENOMIC DNA]</scope>
    <source>
        <strain evidence="2 3">DSM 18921</strain>
    </source>
</reference>
<feature type="domain" description="Co-chaperone DjlA N-terminal" evidence="1">
    <location>
        <begin position="25"/>
        <end position="140"/>
    </location>
</feature>
<dbReference type="RefSeq" id="WP_105513206.1">
    <property type="nucleotide sequence ID" value="NZ_PVEP01000001.1"/>
</dbReference>
<gene>
    <name evidence="2" type="ORF">LX70_00811</name>
</gene>
<dbReference type="Gene3D" id="1.10.3680.10">
    <property type="entry name" value="TerB-like"/>
    <property type="match status" value="1"/>
</dbReference>
<dbReference type="SUPFAM" id="SSF158682">
    <property type="entry name" value="TerB-like"/>
    <property type="match status" value="1"/>
</dbReference>
<dbReference type="EMBL" id="PVEP01000001">
    <property type="protein sequence ID" value="PQV58991.1"/>
    <property type="molecule type" value="Genomic_DNA"/>
</dbReference>
<evidence type="ECO:0000259" key="1">
    <source>
        <dbReference type="Pfam" id="PF05099"/>
    </source>
</evidence>
<dbReference type="Pfam" id="PF05099">
    <property type="entry name" value="TerB"/>
    <property type="match status" value="1"/>
</dbReference>
<comment type="caution">
    <text evidence="2">The sequence shown here is derived from an EMBL/GenBank/DDBJ whole genome shotgun (WGS) entry which is preliminary data.</text>
</comment>
<dbReference type="InterPro" id="IPR007791">
    <property type="entry name" value="DjlA_N"/>
</dbReference>